<feature type="non-terminal residue" evidence="1">
    <location>
        <position position="299"/>
    </location>
</feature>
<dbReference type="AlphaFoldDB" id="A0A0F8VRN4"/>
<reference evidence="1" key="1">
    <citation type="journal article" date="2015" name="Nature">
        <title>Complex archaea that bridge the gap between prokaryotes and eukaryotes.</title>
        <authorList>
            <person name="Spang A."/>
            <person name="Saw J.H."/>
            <person name="Jorgensen S.L."/>
            <person name="Zaremba-Niedzwiedzka K."/>
            <person name="Martijn J."/>
            <person name="Lind A.E."/>
            <person name="van Eijk R."/>
            <person name="Schleper C."/>
            <person name="Guy L."/>
            <person name="Ettema T.J."/>
        </authorList>
    </citation>
    <scope>NUCLEOTIDE SEQUENCE</scope>
</reference>
<accession>A0A0F8VRN4</accession>
<name>A0A0F8VRN4_9ZZZZ</name>
<proteinExistence type="predicted"/>
<sequence length="299" mass="33726">MATIQPSDIPDVVATTRVSEGRLRFQQIAQNLPFYEIFSRWFKRDKVMFSSGYKIQRTLMNKLNRAAAKHVGFLQPDAVNIMDVLTTMSVEWVHAQTDWGIVYQTDVLMNSGKDLILNIIKPRRIASLLGLVEEIEELGFGAAPGVTDNVNPWGLKYWVVWNGTDGFTGGAPSGHTTKGGVNPTNVPNFKNYALTYTDVSDNDLVKGLRTMFRKCRFVSPISHPDYRGQIRDRYRLYCNEQTMTAFEDVVRSHNSNLGKDLAMFDGAAYIAGYPIIYIPQLDNDSTSDPVYAVDHSTFY</sequence>
<gene>
    <name evidence="1" type="ORF">LCGC14_3159460</name>
</gene>
<dbReference type="EMBL" id="LAZR01069792">
    <property type="protein sequence ID" value="KKK47013.1"/>
    <property type="molecule type" value="Genomic_DNA"/>
</dbReference>
<comment type="caution">
    <text evidence="1">The sequence shown here is derived from an EMBL/GenBank/DDBJ whole genome shotgun (WGS) entry which is preliminary data.</text>
</comment>
<organism evidence="1">
    <name type="scientific">marine sediment metagenome</name>
    <dbReference type="NCBI Taxonomy" id="412755"/>
    <lineage>
        <taxon>unclassified sequences</taxon>
        <taxon>metagenomes</taxon>
        <taxon>ecological metagenomes</taxon>
    </lineage>
</organism>
<evidence type="ECO:0000313" key="1">
    <source>
        <dbReference type="EMBL" id="KKK47013.1"/>
    </source>
</evidence>
<evidence type="ECO:0008006" key="2">
    <source>
        <dbReference type="Google" id="ProtNLM"/>
    </source>
</evidence>
<protein>
    <recommendedName>
        <fullName evidence="2">Bacteriophage Mu GpT domain-containing protein</fullName>
    </recommendedName>
</protein>